<evidence type="ECO:0000313" key="1">
    <source>
        <dbReference type="EMBL" id="TGO73036.1"/>
    </source>
</evidence>
<organism evidence="1 2">
    <name type="scientific">Botrytis elliptica</name>
    <dbReference type="NCBI Taxonomy" id="278938"/>
    <lineage>
        <taxon>Eukaryota</taxon>
        <taxon>Fungi</taxon>
        <taxon>Dikarya</taxon>
        <taxon>Ascomycota</taxon>
        <taxon>Pezizomycotina</taxon>
        <taxon>Leotiomycetes</taxon>
        <taxon>Helotiales</taxon>
        <taxon>Sclerotiniaceae</taxon>
        <taxon>Botrytis</taxon>
    </lineage>
</organism>
<reference evidence="1 2" key="1">
    <citation type="submission" date="2017-12" db="EMBL/GenBank/DDBJ databases">
        <title>Comparative genomics of Botrytis spp.</title>
        <authorList>
            <person name="Valero-Jimenez C.A."/>
            <person name="Tapia P."/>
            <person name="Veloso J."/>
            <person name="Silva-Moreno E."/>
            <person name="Staats M."/>
            <person name="Valdes J.H."/>
            <person name="Van Kan J.A.L."/>
        </authorList>
    </citation>
    <scope>NUCLEOTIDE SEQUENCE [LARGE SCALE GENOMIC DNA]</scope>
    <source>
        <strain evidence="1 2">Be9601</strain>
    </source>
</reference>
<comment type="caution">
    <text evidence="1">The sequence shown here is derived from an EMBL/GenBank/DDBJ whole genome shotgun (WGS) entry which is preliminary data.</text>
</comment>
<sequence>MDICDQMVTATSYQDSAAAQKVGDMNYHNKTSMTVDAGQNLVASTDLDLAPSSQYVYDLLADQKRIVPPEIVYKILDLLYKKHDMPTIWCISLSARIYYRYIAKYRHRFGIRLTRKEKRVLAPLLKNWMGDQYRIMRSETMDTIDSAALFHNNTMFLSRKVYGDTDAKERALCQRFEDYNNFIALLSSPGYKPALYSGLHIPDPTRKGKDWYEEMAKSLLICIIQNWDKGSGEPIGSWFEGRESPEYPARQHLWQEYMYSSLRAWAHYEGEEFGGTPPQNKVSRTESGQYNPPYSSKPNWTYNGCDNLHRGQYIQHGSSKDDVMQKIPYHNIFKWLMHHDGEDWVLKAICFPKETSMKEVLRNFERDIEESWGPLD</sequence>
<name>A0A4Z1JHR3_9HELO</name>
<dbReference type="EMBL" id="PQXM01000395">
    <property type="protein sequence ID" value="TGO73036.1"/>
    <property type="molecule type" value="Genomic_DNA"/>
</dbReference>
<gene>
    <name evidence="1" type="ORF">BELL_0397g00100</name>
</gene>
<evidence type="ECO:0000313" key="2">
    <source>
        <dbReference type="Proteomes" id="UP000297229"/>
    </source>
</evidence>
<protein>
    <submittedName>
        <fullName evidence="1">Uncharacterized protein</fullName>
    </submittedName>
</protein>
<proteinExistence type="predicted"/>
<accession>A0A4Z1JHR3</accession>
<keyword evidence="2" id="KW-1185">Reference proteome</keyword>
<dbReference type="Proteomes" id="UP000297229">
    <property type="component" value="Unassembled WGS sequence"/>
</dbReference>
<dbReference type="AlphaFoldDB" id="A0A4Z1JHR3"/>